<dbReference type="InterPro" id="IPR000160">
    <property type="entry name" value="GGDEF_dom"/>
</dbReference>
<reference evidence="6 7" key="1">
    <citation type="journal article" date="2012" name="J. Bacteriol.">
        <title>Complete genome sequences of Methylophaga sp. strain JAM1 and Methylophaga sp. strain JAM7.</title>
        <authorList>
            <person name="Villeneuve C."/>
            <person name="Martineau C."/>
            <person name="Mauffrey F."/>
            <person name="Villemur R."/>
        </authorList>
    </citation>
    <scope>NUCLEOTIDE SEQUENCE [LARGE SCALE GENOMIC DNA]</scope>
    <source>
        <strain evidence="6 7">JAM7</strain>
    </source>
</reference>
<dbReference type="Gene3D" id="3.30.70.270">
    <property type="match status" value="1"/>
</dbReference>
<feature type="transmembrane region" description="Helical" evidence="4">
    <location>
        <begin position="91"/>
        <end position="112"/>
    </location>
</feature>
<feature type="transmembrane region" description="Helical" evidence="4">
    <location>
        <begin position="203"/>
        <end position="229"/>
    </location>
</feature>
<dbReference type="AlphaFoldDB" id="I1YLB5"/>
<dbReference type="EMBL" id="CP003380">
    <property type="protein sequence ID" value="AFJ03708.1"/>
    <property type="molecule type" value="Genomic_DNA"/>
</dbReference>
<dbReference type="PATRIC" id="fig|754477.3.peg.2542"/>
<feature type="domain" description="GGDEF" evidence="5">
    <location>
        <begin position="337"/>
        <end position="472"/>
    </location>
</feature>
<name>I1YLB5_METFJ</name>
<feature type="transmembrane region" description="Helical" evidence="4">
    <location>
        <begin position="241"/>
        <end position="264"/>
    </location>
</feature>
<dbReference type="SMART" id="SM00267">
    <property type="entry name" value="GGDEF"/>
    <property type="match status" value="1"/>
</dbReference>
<dbReference type="eggNOG" id="COG3706">
    <property type="taxonomic scope" value="Bacteria"/>
</dbReference>
<sequence length="474" mass="51954">MKHVDVTDFRLTPGQILLNATVVGVIIFLCSMLGIWTRPSGLLAAFWPANAVLLGLFVRLPKLAHPLGWGAAFLGYLTADLITGMNWELSVFLTAGNFAGVAMGVFLFKQLAEKHRLLKQPLSIIYLILVTLAASVAAGIVGMAGFPYFFDGLAKDGFIYWFATEWANYLAILPVMLTLPRLRLGLIRLRRKQDCHLINLHQGLALLALILGMGLGVVIGGPGALAFLVPGLLWCALTYRLFTTALVILCSNIWVMLTISTGLLDLGVNVRDFLILESFRMGLALQSLAPLAVASVMNARNELVEQLRHLATHDSLTHILNRPGLYEKMQPELLSKKPYALLMCDIDHFKLVNDQYGHACGDLVLAEFAKRTSACLRESDIFARVGGEEFCILLTDCSHHIASDIADRICQACSNSPFQLNESIQIDVTVSIGLVYFDEQQSFSIEAILSLADEALYDAKESGRNCVVMNLASA</sequence>
<feature type="transmembrane region" description="Helical" evidence="4">
    <location>
        <begin position="124"/>
        <end position="146"/>
    </location>
</feature>
<dbReference type="InterPro" id="IPR043128">
    <property type="entry name" value="Rev_trsase/Diguanyl_cyclase"/>
</dbReference>
<evidence type="ECO:0000256" key="2">
    <source>
        <dbReference type="ARBA" id="ARBA00012528"/>
    </source>
</evidence>
<dbReference type="SUPFAM" id="SSF55073">
    <property type="entry name" value="Nucleotide cyclase"/>
    <property type="match status" value="1"/>
</dbReference>
<dbReference type="FunFam" id="3.30.70.270:FF:000001">
    <property type="entry name" value="Diguanylate cyclase domain protein"/>
    <property type="match status" value="1"/>
</dbReference>
<feature type="transmembrane region" description="Helical" evidence="4">
    <location>
        <begin position="16"/>
        <end position="36"/>
    </location>
</feature>
<evidence type="ECO:0000256" key="3">
    <source>
        <dbReference type="ARBA" id="ARBA00034247"/>
    </source>
</evidence>
<dbReference type="STRING" id="754477.Q7C_2587"/>
<feature type="transmembrane region" description="Helical" evidence="4">
    <location>
        <begin position="42"/>
        <end position="60"/>
    </location>
</feature>
<feature type="transmembrane region" description="Helical" evidence="4">
    <location>
        <begin position="158"/>
        <end position="182"/>
    </location>
</feature>
<dbReference type="PROSITE" id="PS50887">
    <property type="entry name" value="GGDEF"/>
    <property type="match status" value="1"/>
</dbReference>
<evidence type="ECO:0000256" key="1">
    <source>
        <dbReference type="ARBA" id="ARBA00001946"/>
    </source>
</evidence>
<evidence type="ECO:0000313" key="7">
    <source>
        <dbReference type="Proteomes" id="UP000009145"/>
    </source>
</evidence>
<dbReference type="Proteomes" id="UP000009145">
    <property type="component" value="Chromosome"/>
</dbReference>
<protein>
    <recommendedName>
        <fullName evidence="2">diguanylate cyclase</fullName>
        <ecNumber evidence="2">2.7.7.65</ecNumber>
    </recommendedName>
</protein>
<accession>I1YLB5</accession>
<dbReference type="KEGG" id="mec:Q7C_2587"/>
<dbReference type="InterPro" id="IPR029787">
    <property type="entry name" value="Nucleotide_cyclase"/>
</dbReference>
<keyword evidence="4" id="KW-1133">Transmembrane helix</keyword>
<dbReference type="PANTHER" id="PTHR45138">
    <property type="entry name" value="REGULATORY COMPONENTS OF SENSORY TRANSDUCTION SYSTEM"/>
    <property type="match status" value="1"/>
</dbReference>
<keyword evidence="7" id="KW-1185">Reference proteome</keyword>
<dbReference type="Pfam" id="PF00990">
    <property type="entry name" value="GGDEF"/>
    <property type="match status" value="1"/>
</dbReference>
<evidence type="ECO:0000259" key="5">
    <source>
        <dbReference type="PROSITE" id="PS50887"/>
    </source>
</evidence>
<proteinExistence type="predicted"/>
<comment type="catalytic activity">
    <reaction evidence="3">
        <text>2 GTP = 3',3'-c-di-GMP + 2 diphosphate</text>
        <dbReference type="Rhea" id="RHEA:24898"/>
        <dbReference type="ChEBI" id="CHEBI:33019"/>
        <dbReference type="ChEBI" id="CHEBI:37565"/>
        <dbReference type="ChEBI" id="CHEBI:58805"/>
        <dbReference type="EC" id="2.7.7.65"/>
    </reaction>
</comment>
<dbReference type="InterPro" id="IPR050469">
    <property type="entry name" value="Diguanylate_Cyclase"/>
</dbReference>
<dbReference type="HOGENOM" id="CLU_000445_11_27_6"/>
<evidence type="ECO:0000256" key="4">
    <source>
        <dbReference type="SAM" id="Phobius"/>
    </source>
</evidence>
<dbReference type="NCBIfam" id="TIGR00254">
    <property type="entry name" value="GGDEF"/>
    <property type="match status" value="1"/>
</dbReference>
<comment type="cofactor">
    <cofactor evidence="1">
        <name>Mg(2+)</name>
        <dbReference type="ChEBI" id="CHEBI:18420"/>
    </cofactor>
</comment>
<keyword evidence="4" id="KW-0472">Membrane</keyword>
<gene>
    <name evidence="6" type="ordered locus">Q7C_2587</name>
</gene>
<dbReference type="CDD" id="cd01949">
    <property type="entry name" value="GGDEF"/>
    <property type="match status" value="1"/>
</dbReference>
<dbReference type="GO" id="GO:0052621">
    <property type="term" value="F:diguanylate cyclase activity"/>
    <property type="evidence" value="ECO:0007669"/>
    <property type="project" value="UniProtKB-EC"/>
</dbReference>
<organism evidence="6 7">
    <name type="scientific">Methylophaga frappieri (strain ATCC BAA-2434 / DSM 25690 / JAM7)</name>
    <dbReference type="NCBI Taxonomy" id="754477"/>
    <lineage>
        <taxon>Bacteria</taxon>
        <taxon>Pseudomonadati</taxon>
        <taxon>Pseudomonadota</taxon>
        <taxon>Gammaproteobacteria</taxon>
        <taxon>Thiotrichales</taxon>
        <taxon>Piscirickettsiaceae</taxon>
        <taxon>Methylophaga</taxon>
    </lineage>
</organism>
<keyword evidence="4" id="KW-0812">Transmembrane</keyword>
<dbReference type="EC" id="2.7.7.65" evidence="2"/>
<dbReference type="PANTHER" id="PTHR45138:SF9">
    <property type="entry name" value="DIGUANYLATE CYCLASE DGCM-RELATED"/>
    <property type="match status" value="1"/>
</dbReference>
<evidence type="ECO:0000313" key="6">
    <source>
        <dbReference type="EMBL" id="AFJ03708.1"/>
    </source>
</evidence>